<dbReference type="AlphaFoldDB" id="A0AAN7UV18"/>
<dbReference type="PROSITE" id="PS50961">
    <property type="entry name" value="HTH_LA"/>
    <property type="match status" value="1"/>
</dbReference>
<organism evidence="5 6">
    <name type="scientific">Xylaria bambusicola</name>
    <dbReference type="NCBI Taxonomy" id="326684"/>
    <lineage>
        <taxon>Eukaryota</taxon>
        <taxon>Fungi</taxon>
        <taxon>Dikarya</taxon>
        <taxon>Ascomycota</taxon>
        <taxon>Pezizomycotina</taxon>
        <taxon>Sordariomycetes</taxon>
        <taxon>Xylariomycetidae</taxon>
        <taxon>Xylariales</taxon>
        <taxon>Xylariaceae</taxon>
        <taxon>Xylaria</taxon>
    </lineage>
</organism>
<gene>
    <name evidence="5" type="ORF">RRF57_010462</name>
</gene>
<feature type="compositionally biased region" description="Polar residues" evidence="3">
    <location>
        <begin position="97"/>
        <end position="115"/>
    </location>
</feature>
<feature type="compositionally biased region" description="Polar residues" evidence="3">
    <location>
        <begin position="328"/>
        <end position="343"/>
    </location>
</feature>
<keyword evidence="6" id="KW-1185">Reference proteome</keyword>
<feature type="region of interest" description="Disordered" evidence="3">
    <location>
        <begin position="327"/>
        <end position="346"/>
    </location>
</feature>
<keyword evidence="1 2" id="KW-0694">RNA-binding</keyword>
<protein>
    <recommendedName>
        <fullName evidence="4">HTH La-type RNA-binding domain-containing protein</fullName>
    </recommendedName>
</protein>
<evidence type="ECO:0000256" key="1">
    <source>
        <dbReference type="ARBA" id="ARBA00022884"/>
    </source>
</evidence>
<evidence type="ECO:0000256" key="3">
    <source>
        <dbReference type="SAM" id="MobiDB-lite"/>
    </source>
</evidence>
<dbReference type="InterPro" id="IPR045180">
    <property type="entry name" value="La_dom_prot"/>
</dbReference>
<dbReference type="InterPro" id="IPR036388">
    <property type="entry name" value="WH-like_DNA-bd_sf"/>
</dbReference>
<dbReference type="Pfam" id="PF05383">
    <property type="entry name" value="La"/>
    <property type="match status" value="1"/>
</dbReference>
<name>A0AAN7UV18_9PEZI</name>
<feature type="domain" description="HTH La-type RNA-binding" evidence="4">
    <location>
        <begin position="146"/>
        <end position="235"/>
    </location>
</feature>
<feature type="region of interest" description="Disordered" evidence="3">
    <location>
        <begin position="97"/>
        <end position="121"/>
    </location>
</feature>
<evidence type="ECO:0000313" key="5">
    <source>
        <dbReference type="EMBL" id="KAK5634749.1"/>
    </source>
</evidence>
<dbReference type="GO" id="GO:0003723">
    <property type="term" value="F:RNA binding"/>
    <property type="evidence" value="ECO:0007669"/>
    <property type="project" value="UniProtKB-UniRule"/>
</dbReference>
<dbReference type="GO" id="GO:0010494">
    <property type="term" value="C:cytoplasmic stress granule"/>
    <property type="evidence" value="ECO:0007669"/>
    <property type="project" value="TreeGrafter"/>
</dbReference>
<dbReference type="PANTHER" id="PTHR22792:SF132">
    <property type="entry name" value="LA-RELATED PROTEIN 1"/>
    <property type="match status" value="1"/>
</dbReference>
<dbReference type="Gene3D" id="1.10.10.10">
    <property type="entry name" value="Winged helix-like DNA-binding domain superfamily/Winged helix DNA-binding domain"/>
    <property type="match status" value="1"/>
</dbReference>
<reference evidence="5 6" key="1">
    <citation type="submission" date="2023-10" db="EMBL/GenBank/DDBJ databases">
        <title>Draft genome sequence of Xylaria bambusicola isolate GMP-LS, the root and basal stem rot pathogen of sugarcane in Indonesia.</title>
        <authorList>
            <person name="Selvaraj P."/>
            <person name="Muralishankar V."/>
            <person name="Muruganantham S."/>
            <person name="Sp S."/>
            <person name="Haryani S."/>
            <person name="Lau K.J.X."/>
            <person name="Naqvi N.I."/>
        </authorList>
    </citation>
    <scope>NUCLEOTIDE SEQUENCE [LARGE SCALE GENOMIC DNA]</scope>
    <source>
        <strain evidence="5">GMP-LS</strain>
    </source>
</reference>
<dbReference type="InterPro" id="IPR036390">
    <property type="entry name" value="WH_DNA-bd_sf"/>
</dbReference>
<dbReference type="GO" id="GO:0045727">
    <property type="term" value="P:positive regulation of translation"/>
    <property type="evidence" value="ECO:0007669"/>
    <property type="project" value="TreeGrafter"/>
</dbReference>
<dbReference type="InterPro" id="IPR006630">
    <property type="entry name" value="La_HTH"/>
</dbReference>
<feature type="compositionally biased region" description="Polar residues" evidence="3">
    <location>
        <begin position="1"/>
        <end position="13"/>
    </location>
</feature>
<feature type="compositionally biased region" description="Basic and acidic residues" evidence="3">
    <location>
        <begin position="14"/>
        <end position="24"/>
    </location>
</feature>
<dbReference type="PANTHER" id="PTHR22792">
    <property type="entry name" value="LUPUS LA PROTEIN-RELATED"/>
    <property type="match status" value="1"/>
</dbReference>
<comment type="caution">
    <text evidence="5">The sequence shown here is derived from an EMBL/GenBank/DDBJ whole genome shotgun (WGS) entry which is preliminary data.</text>
</comment>
<dbReference type="SUPFAM" id="SSF46785">
    <property type="entry name" value="Winged helix' DNA-binding domain"/>
    <property type="match status" value="1"/>
</dbReference>
<proteinExistence type="predicted"/>
<evidence type="ECO:0000313" key="6">
    <source>
        <dbReference type="Proteomes" id="UP001305414"/>
    </source>
</evidence>
<evidence type="ECO:0000259" key="4">
    <source>
        <dbReference type="PROSITE" id="PS50961"/>
    </source>
</evidence>
<dbReference type="EMBL" id="JAWHQM010000044">
    <property type="protein sequence ID" value="KAK5634749.1"/>
    <property type="molecule type" value="Genomic_DNA"/>
</dbReference>
<dbReference type="Proteomes" id="UP001305414">
    <property type="component" value="Unassembled WGS sequence"/>
</dbReference>
<accession>A0AAN7UV18</accession>
<dbReference type="GO" id="GO:0005829">
    <property type="term" value="C:cytosol"/>
    <property type="evidence" value="ECO:0007669"/>
    <property type="project" value="TreeGrafter"/>
</dbReference>
<sequence length="396" mass="43505">MSSQQTGENVKNSDSYKDIRTQTHKEHHTQNQNGSNHRGNERGRGAGRGRGGFSLNANGMSHYAQNPYVAQHHTYQFPSGNPRHGNHYSASYQPVSYSYSAQSGPGQRKPTNGNRRQGGGRVPAMAPMNIPYDPTIYHAHNGGIFPYESGNLLQLAQQQVEYYFSVNNIVKDLFLRRHMDSQGFVPISVIASFNRMKELLVDLNILRQACIDSVLLELVMGNDGVERVRSKEGWDKWVLKDMSERHPSARHEGPASWQPFSNGFQHPMMSPQYPVETPPMFSPTSEHGFAHYPNGNYGPPMSMAAVNGSIAYTRPQESQLSAAVPEFSPSNTSTFNGVKSPSVNGGEDKKAVAHAEVNGVPPSHEQPHSLTNGTILGQPQALVDNSHLANGVGLAH</sequence>
<evidence type="ECO:0000256" key="2">
    <source>
        <dbReference type="PROSITE-ProRule" id="PRU00332"/>
    </source>
</evidence>
<dbReference type="SMART" id="SM00715">
    <property type="entry name" value="LA"/>
    <property type="match status" value="1"/>
</dbReference>
<dbReference type="CDD" id="cd07323">
    <property type="entry name" value="LAM"/>
    <property type="match status" value="1"/>
</dbReference>
<feature type="region of interest" description="Disordered" evidence="3">
    <location>
        <begin position="1"/>
        <end position="59"/>
    </location>
</feature>